<proteinExistence type="predicted"/>
<evidence type="ECO:0008006" key="3">
    <source>
        <dbReference type="Google" id="ProtNLM"/>
    </source>
</evidence>
<keyword evidence="2" id="KW-1185">Reference proteome</keyword>
<dbReference type="EMBL" id="JASNVW010000003">
    <property type="protein sequence ID" value="MDK6028793.1"/>
    <property type="molecule type" value="Genomic_DNA"/>
</dbReference>
<evidence type="ECO:0000313" key="1">
    <source>
        <dbReference type="EMBL" id="MDK6028793.1"/>
    </source>
</evidence>
<dbReference type="Proteomes" id="UP001529235">
    <property type="component" value="Unassembled WGS sequence"/>
</dbReference>
<protein>
    <recommendedName>
        <fullName evidence="3">VapB-type antitoxin</fullName>
    </recommendedName>
</protein>
<organism evidence="1 2">
    <name type="scientific">Ignisphaera cupida</name>
    <dbReference type="NCBI Taxonomy" id="3050454"/>
    <lineage>
        <taxon>Archaea</taxon>
        <taxon>Thermoproteota</taxon>
        <taxon>Thermoprotei</taxon>
        <taxon>Desulfurococcales</taxon>
        <taxon>Desulfurococcaceae</taxon>
        <taxon>Ignisphaera</taxon>
    </lineage>
</organism>
<reference evidence="1 2" key="1">
    <citation type="submission" date="2023-05" db="EMBL/GenBank/DDBJ databases">
        <title>A new hyperthermophilic archaea 'Ignisphaera cupida' sp. nov. and description of the family 'Ignisphaeraceae' fam. nov.</title>
        <authorList>
            <person name="Podosokorskaya O.A."/>
            <person name="Elcheninov A.G."/>
            <person name="Klukina A."/>
            <person name="Merkel A.Y."/>
        </authorList>
    </citation>
    <scope>NUCLEOTIDE SEQUENCE [LARGE SCALE GENOMIC DNA]</scope>
    <source>
        <strain evidence="1 2">4213-co</strain>
    </source>
</reference>
<name>A0ABD4Z9M3_9CREN</name>
<comment type="caution">
    <text evidence="1">The sequence shown here is derived from an EMBL/GenBank/DDBJ whole genome shotgun (WGS) entry which is preliminary data.</text>
</comment>
<dbReference type="AlphaFoldDB" id="A0ABD4Z9M3"/>
<accession>A0ABD4Z9M3</accession>
<sequence>MKLFREVNWSEVVRKAIEEYIRRLEEGEKIVPAEALMEEIMRMGVSPSDLEPMSGELRNIYIDPLGRRSGGE</sequence>
<gene>
    <name evidence="1" type="ORF">QPL79_05400</name>
</gene>
<evidence type="ECO:0000313" key="2">
    <source>
        <dbReference type="Proteomes" id="UP001529235"/>
    </source>
</evidence>
<dbReference type="RefSeq" id="WP_285273779.1">
    <property type="nucleotide sequence ID" value="NZ_JASNVW010000003.1"/>
</dbReference>